<keyword evidence="2" id="KW-1185">Reference proteome</keyword>
<proteinExistence type="predicted"/>
<protein>
    <submittedName>
        <fullName evidence="1">Uncharacterized protein</fullName>
    </submittedName>
</protein>
<reference evidence="1" key="1">
    <citation type="submission" date="2022-10" db="EMBL/GenBank/DDBJ databases">
        <title>Genome Sequence of Xylaria curta.</title>
        <authorList>
            <person name="Buettner E."/>
        </authorList>
    </citation>
    <scope>NUCLEOTIDE SEQUENCE</scope>
    <source>
        <strain evidence="1">Babe10</strain>
    </source>
</reference>
<name>A0ACC1N9B8_9PEZI</name>
<dbReference type="EMBL" id="JAPDGR010002460">
    <property type="protein sequence ID" value="KAJ2975674.1"/>
    <property type="molecule type" value="Genomic_DNA"/>
</dbReference>
<evidence type="ECO:0000313" key="2">
    <source>
        <dbReference type="Proteomes" id="UP001143856"/>
    </source>
</evidence>
<evidence type="ECO:0000313" key="1">
    <source>
        <dbReference type="EMBL" id="KAJ2975674.1"/>
    </source>
</evidence>
<comment type="caution">
    <text evidence="1">The sequence shown here is derived from an EMBL/GenBank/DDBJ whole genome shotgun (WGS) entry which is preliminary data.</text>
</comment>
<sequence>MKTFVVEDLSKGNKLVAFHRSHVPQADGNQDIPMPPVPDSWDPEITDALWGGMARSRERVMGKKPHWMAEFTAIVPGYQNSGLAYTLSNWVFRQSVATGLDIYADATMKGLPIWKHYGLEERGIITIPGRPGYFDTYEVVPIVWSPKNKAMRDAAKL</sequence>
<gene>
    <name evidence="1" type="ORF">NUW58_g8290</name>
</gene>
<organism evidence="1 2">
    <name type="scientific">Xylaria curta</name>
    <dbReference type="NCBI Taxonomy" id="42375"/>
    <lineage>
        <taxon>Eukaryota</taxon>
        <taxon>Fungi</taxon>
        <taxon>Dikarya</taxon>
        <taxon>Ascomycota</taxon>
        <taxon>Pezizomycotina</taxon>
        <taxon>Sordariomycetes</taxon>
        <taxon>Xylariomycetidae</taxon>
        <taxon>Xylariales</taxon>
        <taxon>Xylariaceae</taxon>
        <taxon>Xylaria</taxon>
    </lineage>
</organism>
<accession>A0ACC1N9B8</accession>
<dbReference type="Proteomes" id="UP001143856">
    <property type="component" value="Unassembled WGS sequence"/>
</dbReference>